<dbReference type="Gene3D" id="3.40.50.10490">
    <property type="entry name" value="Glucose-6-phosphate isomerase like protein, domain 1"/>
    <property type="match status" value="2"/>
</dbReference>
<dbReference type="GO" id="GO:1901135">
    <property type="term" value="P:carbohydrate derivative metabolic process"/>
    <property type="evidence" value="ECO:0007669"/>
    <property type="project" value="InterPro"/>
</dbReference>
<feature type="domain" description="SIS" evidence="5">
    <location>
        <begin position="218"/>
        <end position="367"/>
    </location>
</feature>
<comment type="catalytic activity">
    <reaction evidence="4">
        <text>D-galactosamine 6-phosphate + H2O = D-tagatopyranose 1-phosphate + NH4(+)</text>
        <dbReference type="Rhea" id="RHEA:47680"/>
        <dbReference type="ChEBI" id="CHEBI:15377"/>
        <dbReference type="ChEBI" id="CHEBI:28938"/>
        <dbReference type="ChEBI" id="CHEBI:71674"/>
        <dbReference type="ChEBI" id="CHEBI:138150"/>
    </reaction>
</comment>
<dbReference type="InterPro" id="IPR035466">
    <property type="entry name" value="GlmS/AgaS_SIS"/>
</dbReference>
<dbReference type="STRING" id="89093.SAMN04488558_10822"/>
<dbReference type="SUPFAM" id="SSF53697">
    <property type="entry name" value="SIS domain"/>
    <property type="match status" value="1"/>
</dbReference>
<evidence type="ECO:0000313" key="7">
    <source>
        <dbReference type="Proteomes" id="UP000198833"/>
    </source>
</evidence>
<dbReference type="Pfam" id="PF01380">
    <property type="entry name" value="SIS"/>
    <property type="match status" value="1"/>
</dbReference>
<accession>A0A1H9EZ84</accession>
<dbReference type="GO" id="GO:0005886">
    <property type="term" value="C:plasma membrane"/>
    <property type="evidence" value="ECO:0007669"/>
    <property type="project" value="TreeGrafter"/>
</dbReference>
<proteinExistence type="inferred from homology"/>
<reference evidence="6 7" key="1">
    <citation type="submission" date="2016-10" db="EMBL/GenBank/DDBJ databases">
        <authorList>
            <person name="de Groot N.N."/>
        </authorList>
    </citation>
    <scope>NUCLEOTIDE SEQUENCE [LARGE SCALE GENOMIC DNA]</scope>
    <source>
        <strain evidence="6 7">DSM 15695</strain>
    </source>
</reference>
<dbReference type="InterPro" id="IPR035464">
    <property type="entry name" value="SIS_AgaS"/>
</dbReference>
<evidence type="ECO:0000256" key="1">
    <source>
        <dbReference type="ARBA" id="ARBA00007748"/>
    </source>
</evidence>
<dbReference type="Proteomes" id="UP000198833">
    <property type="component" value="Unassembled WGS sequence"/>
</dbReference>
<dbReference type="RefSeq" id="WP_092572160.1">
    <property type="nucleotide sequence ID" value="NZ_FOEN01000008.1"/>
</dbReference>
<dbReference type="GO" id="GO:0016853">
    <property type="term" value="F:isomerase activity"/>
    <property type="evidence" value="ECO:0007669"/>
    <property type="project" value="UniProtKB-KW"/>
</dbReference>
<evidence type="ECO:0000256" key="2">
    <source>
        <dbReference type="ARBA" id="ARBA00022737"/>
    </source>
</evidence>
<dbReference type="CDD" id="cd05010">
    <property type="entry name" value="SIS_AgaS_like"/>
    <property type="match status" value="1"/>
</dbReference>
<dbReference type="PANTHER" id="PTHR32502">
    <property type="entry name" value="N-ACETYLGALACTOSAMINE PERMEASE II COMPONENT-RELATED"/>
    <property type="match status" value="1"/>
</dbReference>
<name>A0A1H9EZ84_9LACT</name>
<keyword evidence="6" id="KW-0413">Isomerase</keyword>
<dbReference type="AlphaFoldDB" id="A0A1H9EZ84"/>
<dbReference type="EMBL" id="FOEN01000008">
    <property type="protein sequence ID" value="SEQ31040.1"/>
    <property type="molecule type" value="Genomic_DNA"/>
</dbReference>
<dbReference type="PANTHER" id="PTHR32502:SF3">
    <property type="entry name" value="D-GALACTOSAMINE-6-PHOSPHATE DEAMINASE AGAS-RELATED"/>
    <property type="match status" value="1"/>
</dbReference>
<keyword evidence="2" id="KW-0677">Repeat</keyword>
<evidence type="ECO:0000256" key="4">
    <source>
        <dbReference type="ARBA" id="ARBA00029292"/>
    </source>
</evidence>
<dbReference type="GO" id="GO:0009401">
    <property type="term" value="P:phosphoenolpyruvate-dependent sugar phosphotransferase system"/>
    <property type="evidence" value="ECO:0007669"/>
    <property type="project" value="TreeGrafter"/>
</dbReference>
<comment type="similarity">
    <text evidence="1">Belongs to the SIS family. AgaS subfamily.</text>
</comment>
<dbReference type="InterPro" id="IPR050303">
    <property type="entry name" value="GatZ_KbaZ_carbometab"/>
</dbReference>
<evidence type="ECO:0000256" key="3">
    <source>
        <dbReference type="ARBA" id="ARBA00022801"/>
    </source>
</evidence>
<gene>
    <name evidence="6" type="ORF">SAMN04488558_10822</name>
</gene>
<dbReference type="OrthoDB" id="9779207at2"/>
<keyword evidence="3" id="KW-0378">Hydrolase</keyword>
<dbReference type="GO" id="GO:0097367">
    <property type="term" value="F:carbohydrate derivative binding"/>
    <property type="evidence" value="ECO:0007669"/>
    <property type="project" value="InterPro"/>
</dbReference>
<dbReference type="InterPro" id="IPR001347">
    <property type="entry name" value="SIS_dom"/>
</dbReference>
<keyword evidence="7" id="KW-1185">Reference proteome</keyword>
<dbReference type="GO" id="GO:0016787">
    <property type="term" value="F:hydrolase activity"/>
    <property type="evidence" value="ECO:0007669"/>
    <property type="project" value="UniProtKB-KW"/>
</dbReference>
<evidence type="ECO:0000313" key="6">
    <source>
        <dbReference type="EMBL" id="SEQ31040.1"/>
    </source>
</evidence>
<organism evidence="6 7">
    <name type="scientific">Ignavigranum ruoffiae</name>
    <dbReference type="NCBI Taxonomy" id="89093"/>
    <lineage>
        <taxon>Bacteria</taxon>
        <taxon>Bacillati</taxon>
        <taxon>Bacillota</taxon>
        <taxon>Bacilli</taxon>
        <taxon>Lactobacillales</taxon>
        <taxon>Aerococcaceae</taxon>
        <taxon>Ignavigranum</taxon>
    </lineage>
</organism>
<feature type="domain" description="SIS" evidence="5">
    <location>
        <begin position="46"/>
        <end position="201"/>
    </location>
</feature>
<protein>
    <submittedName>
        <fullName evidence="6">Galactosamine 6-phosphate isomerase AgaS</fullName>
    </submittedName>
</protein>
<dbReference type="PROSITE" id="PS51464">
    <property type="entry name" value="SIS"/>
    <property type="match status" value="2"/>
</dbReference>
<evidence type="ECO:0000259" key="5">
    <source>
        <dbReference type="PROSITE" id="PS51464"/>
    </source>
</evidence>
<sequence length="386" mass="43119">MFEASQEYLASIGATITTKEIKQQPQLWQEAYQLYRQQEDKINRFLEDIFAKHDFVRVIFSGAGTSEFVGQTISPYLNKIHDGHHIQFESVATTHIVAAPEYYLQKDMPTILVSFARSGNSPESLKTVELAKELVDDLYQITITCAPEGKLAQASQGDESNLLLLQPAGSNDQGFAMTGSYTCMSLTALLVFDQTIDKEEMIGAIVKMGQNVLGQEERIQALADLGFKRIIYLGANGFFGLARESQLKISELTAGKIATMYDSPLGFRHGPKSFIDEDSLVVVYVSNNDYTRLYDQDLINEVYHDQIAKKVFTLNVGELTEVQADQFVFDNQYRSLADVYLSFPFILFAQSLALLTSIKIGNKPDTPSPSGTVNRVVQGVILHEYK</sequence>
<dbReference type="InterPro" id="IPR046348">
    <property type="entry name" value="SIS_dom_sf"/>
</dbReference>
<dbReference type="CDD" id="cd05008">
    <property type="entry name" value="SIS_GlmS_GlmD_1"/>
    <property type="match status" value="1"/>
</dbReference>